<dbReference type="InterPro" id="IPR051553">
    <property type="entry name" value="Ran_GTPase-activating"/>
</dbReference>
<dbReference type="SUPFAM" id="SSF53474">
    <property type="entry name" value="alpha/beta-Hydrolases"/>
    <property type="match status" value="1"/>
</dbReference>
<dbReference type="PANTHER" id="PTHR45982:SF8">
    <property type="entry name" value="E3 UBIQUITIN-PROTEIN LIGASE HERC2-LIKE PROTEIN-RELATED"/>
    <property type="match status" value="1"/>
</dbReference>
<dbReference type="InterPro" id="IPR009091">
    <property type="entry name" value="RCC1/BLIP-II"/>
</dbReference>
<dbReference type="SUPFAM" id="SSF50985">
    <property type="entry name" value="RCC1/BLIP-II"/>
    <property type="match status" value="1"/>
</dbReference>
<dbReference type="GO" id="GO:0005737">
    <property type="term" value="C:cytoplasm"/>
    <property type="evidence" value="ECO:0007669"/>
    <property type="project" value="TreeGrafter"/>
</dbReference>
<reference evidence="4" key="1">
    <citation type="submission" date="2021-12" db="EMBL/GenBank/DDBJ databases">
        <title>Prjna785345.</title>
        <authorList>
            <person name="Rujirawat T."/>
            <person name="Krajaejun T."/>
        </authorList>
    </citation>
    <scope>NUCLEOTIDE SEQUENCE</scope>
    <source>
        <strain evidence="4">Pi057C3</strain>
    </source>
</reference>
<dbReference type="Gene3D" id="3.40.50.1820">
    <property type="entry name" value="alpha/beta hydrolase"/>
    <property type="match status" value="1"/>
</dbReference>
<feature type="compositionally biased region" description="Low complexity" evidence="2">
    <location>
        <begin position="104"/>
        <end position="113"/>
    </location>
</feature>
<dbReference type="Pfam" id="PF00415">
    <property type="entry name" value="RCC1"/>
    <property type="match status" value="1"/>
</dbReference>
<feature type="domain" description="AB hydrolase-1" evidence="3">
    <location>
        <begin position="475"/>
        <end position="622"/>
    </location>
</feature>
<keyword evidence="5" id="KW-1185">Reference proteome</keyword>
<evidence type="ECO:0000259" key="3">
    <source>
        <dbReference type="Pfam" id="PF00561"/>
    </source>
</evidence>
<dbReference type="Gene3D" id="2.130.10.30">
    <property type="entry name" value="Regulator of chromosome condensation 1/beta-lactamase-inhibitor protein II"/>
    <property type="match status" value="1"/>
</dbReference>
<gene>
    <name evidence="4" type="ORF">P43SY_002357</name>
</gene>
<name>A0AAD5LQA7_PYTIN</name>
<dbReference type="Pfam" id="PF00561">
    <property type="entry name" value="Abhydrolase_1"/>
    <property type="match status" value="1"/>
</dbReference>
<feature type="repeat" description="RCC1" evidence="1">
    <location>
        <begin position="359"/>
        <end position="415"/>
    </location>
</feature>
<dbReference type="InterPro" id="IPR029058">
    <property type="entry name" value="AB_hydrolase_fold"/>
</dbReference>
<dbReference type="PROSITE" id="PS50012">
    <property type="entry name" value="RCC1_3"/>
    <property type="match status" value="1"/>
</dbReference>
<dbReference type="PANTHER" id="PTHR45982">
    <property type="entry name" value="REGULATOR OF CHROMOSOME CONDENSATION"/>
    <property type="match status" value="1"/>
</dbReference>
<comment type="caution">
    <text evidence="4">The sequence shown here is derived from an EMBL/GenBank/DDBJ whole genome shotgun (WGS) entry which is preliminary data.</text>
</comment>
<dbReference type="AlphaFoldDB" id="A0AAD5LQA7"/>
<proteinExistence type="predicted"/>
<dbReference type="GO" id="GO:0005085">
    <property type="term" value="F:guanyl-nucleotide exchange factor activity"/>
    <property type="evidence" value="ECO:0007669"/>
    <property type="project" value="TreeGrafter"/>
</dbReference>
<protein>
    <recommendedName>
        <fullName evidence="3">AB hydrolase-1 domain-containing protein</fullName>
    </recommendedName>
</protein>
<dbReference type="Proteomes" id="UP001209570">
    <property type="component" value="Unassembled WGS sequence"/>
</dbReference>
<feature type="region of interest" description="Disordered" evidence="2">
    <location>
        <begin position="97"/>
        <end position="122"/>
    </location>
</feature>
<dbReference type="EMBL" id="JAKCXM010000004">
    <property type="protein sequence ID" value="KAJ0409467.1"/>
    <property type="molecule type" value="Genomic_DNA"/>
</dbReference>
<evidence type="ECO:0000256" key="2">
    <source>
        <dbReference type="SAM" id="MobiDB-lite"/>
    </source>
</evidence>
<accession>A0AAD5LQA7</accession>
<sequence length="763" mass="83849">MDAEASIMDPQQSAIYSTAQCDLQDLFRELACHGRVTSTELQQGLLPFTAGDARRDLEELIDEMKRKRTSLDEPEFVRIFWRRMYVNNVLFTTRQTRGVERQASSSASTPSNSVIDASPHNSDGPAVNIPLAHVIVSIKRRAQLKQFAEYYASRGISGADRLNADADAVHSVARATPRHVLQMQRRRQAAAAAAAHVANITALRERTSAAYDVVVYAYDSEALVMRAHTLLKSSRHFLERVRTQMRRLDVDAGDNNAKKVDSDLDESAAADGAATSIAVAKLDDIGIKNAVALGVGRGVVAVSTERRVYTWKVSGESSKSSASPDSCSPETVSEFLADEGDAFGIVGGTPLLQRSKTVAELLAWGSNVHGQLGLGSDHSVLDPHVPNPTPVHLPGSSTALDVVCGDHHTVVLTDTGGLVAFGNNWHGQLGLDPMTSESGCVFEPTRVHIHCDGPKNASFPVIVLESDGSHGMMDFWGLQMALTRNGRRSCIWDKPGLGYSDPRFIKGHENDFLTFFPPLIEALGETAPFILVGWGGGGEFIYEYATQYPRNVHSLVFLEAYPPDIEFFVLEQLKNYTRTETERQRSIQLTGRRILMAILNFIGIPLGLMPIVVPPSNVTPPALAEEIRWYMLTDKTWSNQQFYLQSSARKKLDDPTVFSASLDPRIAIHSIASVWDADQVRRNKCTSELGVKTEADCQEQIRLNELYVAAKFNLVRAHRGAQAVPSVHVNCTLDECDQAYVVFQNPQFTADAMEIIYAGTSLP</sequence>
<evidence type="ECO:0000313" key="5">
    <source>
        <dbReference type="Proteomes" id="UP001209570"/>
    </source>
</evidence>
<dbReference type="InterPro" id="IPR000073">
    <property type="entry name" value="AB_hydrolase_1"/>
</dbReference>
<evidence type="ECO:0000256" key="1">
    <source>
        <dbReference type="PROSITE-ProRule" id="PRU00235"/>
    </source>
</evidence>
<dbReference type="InterPro" id="IPR000408">
    <property type="entry name" value="Reg_chr_condens"/>
</dbReference>
<evidence type="ECO:0000313" key="4">
    <source>
        <dbReference type="EMBL" id="KAJ0409467.1"/>
    </source>
</evidence>
<organism evidence="4 5">
    <name type="scientific">Pythium insidiosum</name>
    <name type="common">Pythiosis disease agent</name>
    <dbReference type="NCBI Taxonomy" id="114742"/>
    <lineage>
        <taxon>Eukaryota</taxon>
        <taxon>Sar</taxon>
        <taxon>Stramenopiles</taxon>
        <taxon>Oomycota</taxon>
        <taxon>Peronosporomycetes</taxon>
        <taxon>Pythiales</taxon>
        <taxon>Pythiaceae</taxon>
        <taxon>Pythium</taxon>
    </lineage>
</organism>